<comment type="caution">
    <text evidence="2">The sequence shown here is derived from an EMBL/GenBank/DDBJ whole genome shotgun (WGS) entry which is preliminary data.</text>
</comment>
<name>A0ABR3PPF0_9PEZI</name>
<dbReference type="Proteomes" id="UP001562354">
    <property type="component" value="Unassembled WGS sequence"/>
</dbReference>
<accession>A0ABR3PPF0</accession>
<evidence type="ECO:0000313" key="2">
    <source>
        <dbReference type="EMBL" id="KAL1311434.1"/>
    </source>
</evidence>
<evidence type="ECO:0000313" key="3">
    <source>
        <dbReference type="Proteomes" id="UP001562354"/>
    </source>
</evidence>
<dbReference type="GeneID" id="95975298"/>
<dbReference type="EMBL" id="JBFMKM010000003">
    <property type="protein sequence ID" value="KAL1311434.1"/>
    <property type="molecule type" value="Genomic_DNA"/>
</dbReference>
<evidence type="ECO:0008006" key="4">
    <source>
        <dbReference type="Google" id="ProtNLM"/>
    </source>
</evidence>
<keyword evidence="3" id="KW-1185">Reference proteome</keyword>
<feature type="region of interest" description="Disordered" evidence="1">
    <location>
        <begin position="16"/>
        <end position="117"/>
    </location>
</feature>
<sequence>MSNTYGTTSADAAYEAENDFAAGGEQVSSTDNPSADYKSRTGQSAIPVQADDKPLDDPIDATTADSDETLAADEADAIDSDNIIDSRTRGAEPEGSYQEPGDEEGLPSDDGTSKVAY</sequence>
<proteinExistence type="predicted"/>
<organism evidence="2 3">
    <name type="scientific">Neodothiora populina</name>
    <dbReference type="NCBI Taxonomy" id="2781224"/>
    <lineage>
        <taxon>Eukaryota</taxon>
        <taxon>Fungi</taxon>
        <taxon>Dikarya</taxon>
        <taxon>Ascomycota</taxon>
        <taxon>Pezizomycotina</taxon>
        <taxon>Dothideomycetes</taxon>
        <taxon>Dothideomycetidae</taxon>
        <taxon>Dothideales</taxon>
        <taxon>Dothioraceae</taxon>
        <taxon>Neodothiora</taxon>
    </lineage>
</organism>
<protein>
    <recommendedName>
        <fullName evidence="4">Histone chaperone domain-containing protein</fullName>
    </recommendedName>
</protein>
<reference evidence="2 3" key="1">
    <citation type="submission" date="2024-07" db="EMBL/GenBank/DDBJ databases">
        <title>Draft sequence of the Neodothiora populina.</title>
        <authorList>
            <person name="Drown D.D."/>
            <person name="Schuette U.S."/>
            <person name="Buechlein A.B."/>
            <person name="Rusch D.R."/>
            <person name="Winton L.W."/>
            <person name="Adams G.A."/>
        </authorList>
    </citation>
    <scope>NUCLEOTIDE SEQUENCE [LARGE SCALE GENOMIC DNA]</scope>
    <source>
        <strain evidence="2 3">CPC 39397</strain>
    </source>
</reference>
<gene>
    <name evidence="2" type="ORF">AAFC00_001595</name>
</gene>
<dbReference type="RefSeq" id="XP_069204283.1">
    <property type="nucleotide sequence ID" value="XM_069340805.1"/>
</dbReference>
<evidence type="ECO:0000256" key="1">
    <source>
        <dbReference type="SAM" id="MobiDB-lite"/>
    </source>
</evidence>
<feature type="compositionally biased region" description="Acidic residues" evidence="1">
    <location>
        <begin position="65"/>
        <end position="79"/>
    </location>
</feature>